<evidence type="ECO:0000259" key="5">
    <source>
        <dbReference type="Pfam" id="PF07602"/>
    </source>
</evidence>
<evidence type="ECO:0000256" key="1">
    <source>
        <dbReference type="ARBA" id="ARBA00004613"/>
    </source>
</evidence>
<keyword evidence="3 4" id="KW-0732">Signal</keyword>
<dbReference type="Proteomes" id="UP000886047">
    <property type="component" value="Unassembled WGS sequence"/>
</dbReference>
<dbReference type="Pfam" id="PF07602">
    <property type="entry name" value="DUF1565"/>
    <property type="match status" value="1"/>
</dbReference>
<dbReference type="InterPro" id="IPR006626">
    <property type="entry name" value="PbH1"/>
</dbReference>
<organism evidence="8">
    <name type="scientific">Mariniphaga anaerophila</name>
    <dbReference type="NCBI Taxonomy" id="1484053"/>
    <lineage>
        <taxon>Bacteria</taxon>
        <taxon>Pseudomonadati</taxon>
        <taxon>Bacteroidota</taxon>
        <taxon>Bacteroidia</taxon>
        <taxon>Marinilabiliales</taxon>
        <taxon>Prolixibacteraceae</taxon>
        <taxon>Mariniphaga</taxon>
    </lineage>
</organism>
<reference evidence="8" key="1">
    <citation type="journal article" date="2020" name="mSystems">
        <title>Genome- and Community-Level Interaction Insights into Carbon Utilization and Element Cycling Functions of Hydrothermarchaeota in Hydrothermal Sediment.</title>
        <authorList>
            <person name="Zhou Z."/>
            <person name="Liu Y."/>
            <person name="Xu W."/>
            <person name="Pan J."/>
            <person name="Luo Z.H."/>
            <person name="Li M."/>
        </authorList>
    </citation>
    <scope>NUCLEOTIDE SEQUENCE [LARGE SCALE GENOMIC DNA]</scope>
    <source>
        <strain evidence="8">SpSt-1217</strain>
    </source>
</reference>
<dbReference type="SMART" id="SM00710">
    <property type="entry name" value="PbH1"/>
    <property type="match status" value="6"/>
</dbReference>
<dbReference type="AlphaFoldDB" id="A0A831LJ20"/>
<dbReference type="InterPro" id="IPR052052">
    <property type="entry name" value="Polysaccharide_Lyase_9"/>
</dbReference>
<dbReference type="Pfam" id="PF21258">
    <property type="entry name" value="Glyco_hydro_120_ins"/>
    <property type="match status" value="1"/>
</dbReference>
<comment type="caution">
    <text evidence="8">The sequence shown here is derived from an EMBL/GenBank/DDBJ whole genome shotgun (WGS) entry which is preliminary data.</text>
</comment>
<evidence type="ECO:0000313" key="8">
    <source>
        <dbReference type="EMBL" id="HDR52677.1"/>
    </source>
</evidence>
<dbReference type="Pfam" id="PF13229">
    <property type="entry name" value="Beta_helix"/>
    <property type="match status" value="1"/>
</dbReference>
<dbReference type="InterPro" id="IPR011459">
    <property type="entry name" value="DUF1565"/>
</dbReference>
<dbReference type="EMBL" id="DSDK01000778">
    <property type="protein sequence ID" value="HDR52677.1"/>
    <property type="molecule type" value="Genomic_DNA"/>
</dbReference>
<evidence type="ECO:0000256" key="2">
    <source>
        <dbReference type="ARBA" id="ARBA00022525"/>
    </source>
</evidence>
<dbReference type="InterPro" id="IPR049169">
    <property type="entry name" value="Glyco_hydro_120_ins"/>
</dbReference>
<comment type="subcellular location">
    <subcellularLocation>
        <location evidence="1">Secreted</location>
    </subcellularLocation>
</comment>
<evidence type="ECO:0000256" key="4">
    <source>
        <dbReference type="SAM" id="SignalP"/>
    </source>
</evidence>
<dbReference type="InterPro" id="IPR012334">
    <property type="entry name" value="Pectin_lyas_fold"/>
</dbReference>
<proteinExistence type="predicted"/>
<dbReference type="PANTHER" id="PTHR40088:SF2">
    <property type="entry name" value="SECRETED SUGAR HYDROLASE"/>
    <property type="match status" value="1"/>
</dbReference>
<dbReference type="GO" id="GO:0016837">
    <property type="term" value="F:carbon-oxygen lyase activity, acting on polysaccharides"/>
    <property type="evidence" value="ECO:0007669"/>
    <property type="project" value="TreeGrafter"/>
</dbReference>
<dbReference type="InterPro" id="IPR039448">
    <property type="entry name" value="Beta_helix"/>
</dbReference>
<dbReference type="InterPro" id="IPR011050">
    <property type="entry name" value="Pectin_lyase_fold/virulence"/>
</dbReference>
<name>A0A831LJ20_9BACT</name>
<dbReference type="GO" id="GO:0005576">
    <property type="term" value="C:extracellular region"/>
    <property type="evidence" value="ECO:0007669"/>
    <property type="project" value="UniProtKB-SubCell"/>
</dbReference>
<dbReference type="Gene3D" id="2.160.20.10">
    <property type="entry name" value="Single-stranded right-handed beta-helix, Pectin lyase-like"/>
    <property type="match status" value="2"/>
</dbReference>
<evidence type="ECO:0000256" key="3">
    <source>
        <dbReference type="ARBA" id="ARBA00022729"/>
    </source>
</evidence>
<feature type="chain" id="PRO_5032885638" evidence="4">
    <location>
        <begin position="20"/>
        <end position="592"/>
    </location>
</feature>
<keyword evidence="2" id="KW-0964">Secreted</keyword>
<protein>
    <submittedName>
        <fullName evidence="8">DUF1565 domain-containing protein</fullName>
    </submittedName>
</protein>
<sequence>MKGFLFLFMLLSVAGILGAAEYVVSVNGSDQNPGTVGMPFRTIQKAADVMQPGDVCIVRAGTYREWVKPPRGGISEMKRIVYKAAPGEEVIIKGSEVVSNWKKQSGNVWMAEIPDSFFGKFNPFKTNISGNYIRYGRDYHLGDVYLNGESLKERINRQDMEASPKTFFIEDTDSTTRIFANFRGIDPTRELLEINVRECIFFPEIKGLQYITVSGFNMMHAAANWAYFRAFQHALLGTYWGKHWIIENNIISDARCSAIVCGNDPSGENEGFDVESVGHHIVRNNEIRRCGQAAIHGFKGWARSVIEGNLIEDINIKNEFGGFETGGIKIHCPVDLTIKNNIIRNVRIGEVGQYAGIWLDWSAQGCRVTGNIVYNSTAPALFLQNGHGGTVLVDNNIFEGEIRSSMANCIYVHNLFVNCNWNYQFENFSPVFYEPHTGTVAGQIPIAYQNDLNYNNIYTQTGTAEIEQYPGFRFNQNVYWQGALPSTYGDSESIVKPDFIANVVFNSFKNGVELTLLSDNSLVKVKARIIDADFVGVNNITGQKLDDWKGNNISVNTDIFERNRNMKKILAGPFGELNRGKNQMTFNAGKKF</sequence>
<evidence type="ECO:0000259" key="7">
    <source>
        <dbReference type="Pfam" id="PF21258"/>
    </source>
</evidence>
<feature type="signal peptide" evidence="4">
    <location>
        <begin position="1"/>
        <end position="19"/>
    </location>
</feature>
<dbReference type="SUPFAM" id="SSF51126">
    <property type="entry name" value="Pectin lyase-like"/>
    <property type="match status" value="1"/>
</dbReference>
<feature type="domain" description="Glycoside hydrolase 120 insertion" evidence="7">
    <location>
        <begin position="98"/>
        <end position="161"/>
    </location>
</feature>
<gene>
    <name evidence="8" type="ORF">ENN90_13845</name>
</gene>
<feature type="domain" description="Right handed beta helix" evidence="6">
    <location>
        <begin position="244"/>
        <end position="400"/>
    </location>
</feature>
<accession>A0A831LJ20</accession>
<feature type="domain" description="DUF1565" evidence="5">
    <location>
        <begin position="26"/>
        <end position="65"/>
    </location>
</feature>
<evidence type="ECO:0000259" key="6">
    <source>
        <dbReference type="Pfam" id="PF13229"/>
    </source>
</evidence>
<dbReference type="PANTHER" id="PTHR40088">
    <property type="entry name" value="PECTATE LYASE (EUROFUNG)"/>
    <property type="match status" value="1"/>
</dbReference>